<dbReference type="CDD" id="cd06587">
    <property type="entry name" value="VOC"/>
    <property type="match status" value="1"/>
</dbReference>
<protein>
    <submittedName>
        <fullName evidence="2">VOC family protein</fullName>
    </submittedName>
</protein>
<dbReference type="PROSITE" id="PS51819">
    <property type="entry name" value="VOC"/>
    <property type="match status" value="2"/>
</dbReference>
<dbReference type="Pfam" id="PF18029">
    <property type="entry name" value="Glyoxalase_6"/>
    <property type="match status" value="1"/>
</dbReference>
<dbReference type="InterPro" id="IPR041581">
    <property type="entry name" value="Glyoxalase_6"/>
</dbReference>
<evidence type="ECO:0000259" key="1">
    <source>
        <dbReference type="PROSITE" id="PS51819"/>
    </source>
</evidence>
<accession>A0A940MKG6</accession>
<dbReference type="Proteomes" id="UP000670475">
    <property type="component" value="Unassembled WGS sequence"/>
</dbReference>
<keyword evidence="3" id="KW-1185">Reference proteome</keyword>
<dbReference type="SUPFAM" id="SSF54593">
    <property type="entry name" value="Glyoxalase/Bleomycin resistance protein/Dihydroxybiphenyl dioxygenase"/>
    <property type="match status" value="2"/>
</dbReference>
<comment type="caution">
    <text evidence="2">The sequence shown here is derived from an EMBL/GenBank/DDBJ whole genome shotgun (WGS) entry which is preliminary data.</text>
</comment>
<evidence type="ECO:0000313" key="2">
    <source>
        <dbReference type="EMBL" id="MBP0460981.1"/>
    </source>
</evidence>
<dbReference type="CDD" id="cd07247">
    <property type="entry name" value="SgaA_N_like"/>
    <property type="match status" value="1"/>
</dbReference>
<dbReference type="InterPro" id="IPR004360">
    <property type="entry name" value="Glyas_Fos-R_dOase_dom"/>
</dbReference>
<name>A0A940MKG6_9ACTN</name>
<dbReference type="RefSeq" id="WP_209343853.1">
    <property type="nucleotide sequence ID" value="NZ_JAGIQL010000148.1"/>
</dbReference>
<sequence>MTHDLGSAQDFYGAVLGWRFRATALGDEFSVAIAEDGTPAAGIGAIATSLRAAVAWVPYFAVGDADDTAARIRERGATVAVGPLAMTMGRAALAADPHGATFGFWAGMTMPGWAVGRGGAPATLRLRTRDAFAAAIFYGEVFGWTDPAGSAIDVRYERDHVRVEEGGHSVAELYGGALESPPDPHVRPRWEVHFRVRDVSAAVRAAEAAGGAVAVPPAPDTAYGAALVATLRGPDGGLFTVTTA</sequence>
<dbReference type="Gene3D" id="3.10.180.10">
    <property type="entry name" value="2,3-Dihydroxybiphenyl 1,2-Dioxygenase, domain 1"/>
    <property type="match status" value="2"/>
</dbReference>
<dbReference type="AlphaFoldDB" id="A0A940MKG6"/>
<dbReference type="InterPro" id="IPR029068">
    <property type="entry name" value="Glyas_Bleomycin-R_OHBP_Dase"/>
</dbReference>
<dbReference type="PANTHER" id="PTHR33993">
    <property type="entry name" value="GLYOXALASE-RELATED"/>
    <property type="match status" value="1"/>
</dbReference>
<dbReference type="EMBL" id="JAGIQL010000148">
    <property type="protein sequence ID" value="MBP0460981.1"/>
    <property type="molecule type" value="Genomic_DNA"/>
</dbReference>
<dbReference type="Pfam" id="PF00903">
    <property type="entry name" value="Glyoxalase"/>
    <property type="match status" value="1"/>
</dbReference>
<reference evidence="2" key="1">
    <citation type="submission" date="2021-03" db="EMBL/GenBank/DDBJ databases">
        <title>Whole genome sequence of Streptomyces bomunensis MMS17-BM035.</title>
        <authorList>
            <person name="Lee J.H."/>
        </authorList>
    </citation>
    <scope>NUCLEOTIDE SEQUENCE</scope>
    <source>
        <strain evidence="2">MMS17-BM035</strain>
    </source>
</reference>
<dbReference type="InterPro" id="IPR052164">
    <property type="entry name" value="Anthracycline_SecMetBiosynth"/>
</dbReference>
<feature type="domain" description="VOC" evidence="1">
    <location>
        <begin position="120"/>
        <end position="244"/>
    </location>
</feature>
<dbReference type="PANTHER" id="PTHR33993:SF10">
    <property type="entry name" value="CONSERVED PROTEIN"/>
    <property type="match status" value="1"/>
</dbReference>
<feature type="domain" description="VOC" evidence="1">
    <location>
        <begin position="1"/>
        <end position="107"/>
    </location>
</feature>
<evidence type="ECO:0000313" key="3">
    <source>
        <dbReference type="Proteomes" id="UP000670475"/>
    </source>
</evidence>
<organism evidence="2 3">
    <name type="scientific">Streptomyces montanisoli</name>
    <dbReference type="NCBI Taxonomy" id="2798581"/>
    <lineage>
        <taxon>Bacteria</taxon>
        <taxon>Bacillati</taxon>
        <taxon>Actinomycetota</taxon>
        <taxon>Actinomycetes</taxon>
        <taxon>Kitasatosporales</taxon>
        <taxon>Streptomycetaceae</taxon>
        <taxon>Streptomyces</taxon>
    </lineage>
</organism>
<dbReference type="InterPro" id="IPR037523">
    <property type="entry name" value="VOC_core"/>
</dbReference>
<gene>
    <name evidence="2" type="ORF">JFN87_26460</name>
</gene>
<proteinExistence type="predicted"/>